<dbReference type="EnsemblPlants" id="AET7Gv20756400.11">
    <property type="protein sequence ID" value="AET7Gv20756400.11"/>
    <property type="gene ID" value="AET7Gv20756400"/>
</dbReference>
<name>A0A453RY31_AEGTS</name>
<keyword evidence="3" id="KW-0472">Membrane</keyword>
<reference evidence="5" key="4">
    <citation type="submission" date="2019-03" db="UniProtKB">
        <authorList>
            <consortium name="EnsemblPlants"/>
        </authorList>
    </citation>
    <scope>IDENTIFICATION</scope>
</reference>
<reference evidence="5" key="5">
    <citation type="journal article" date="2021" name="G3 (Bethesda)">
        <title>Aegilops tauschii genome assembly Aet v5.0 features greater sequence contiguity and improved annotation.</title>
        <authorList>
            <person name="Wang L."/>
            <person name="Zhu T."/>
            <person name="Rodriguez J.C."/>
            <person name="Deal K.R."/>
            <person name="Dubcovsky J."/>
            <person name="McGuire P.E."/>
            <person name="Lux T."/>
            <person name="Spannagl M."/>
            <person name="Mayer K.F.X."/>
            <person name="Baldrich P."/>
            <person name="Meyers B.C."/>
            <person name="Huo N."/>
            <person name="Gu Y.Q."/>
            <person name="Zhou H."/>
            <person name="Devos K.M."/>
            <person name="Bennetzen J.L."/>
            <person name="Unver T."/>
            <person name="Budak H."/>
            <person name="Gulick P.J."/>
            <person name="Galiba G."/>
            <person name="Kalapos B."/>
            <person name="Nelson D.R."/>
            <person name="Li P."/>
            <person name="You F.M."/>
            <person name="Luo M.C."/>
            <person name="Dvorak J."/>
        </authorList>
    </citation>
    <scope>NUCLEOTIDE SEQUENCE [LARGE SCALE GENOMIC DNA]</scope>
    <source>
        <strain evidence="5">cv. AL8/78</strain>
    </source>
</reference>
<dbReference type="EnsemblPlants" id="AET7Gv20756400.1">
    <property type="protein sequence ID" value="AET7Gv20756400.1"/>
    <property type="gene ID" value="AET7Gv20756400"/>
</dbReference>
<keyword evidence="6" id="KW-1185">Reference proteome</keyword>
<reference evidence="5" key="3">
    <citation type="journal article" date="2017" name="Nature">
        <title>Genome sequence of the progenitor of the wheat D genome Aegilops tauschii.</title>
        <authorList>
            <person name="Luo M.C."/>
            <person name="Gu Y.Q."/>
            <person name="Puiu D."/>
            <person name="Wang H."/>
            <person name="Twardziok S.O."/>
            <person name="Deal K.R."/>
            <person name="Huo N."/>
            <person name="Zhu T."/>
            <person name="Wang L."/>
            <person name="Wang Y."/>
            <person name="McGuire P.E."/>
            <person name="Liu S."/>
            <person name="Long H."/>
            <person name="Ramasamy R.K."/>
            <person name="Rodriguez J.C."/>
            <person name="Van S.L."/>
            <person name="Yuan L."/>
            <person name="Wang Z."/>
            <person name="Xia Z."/>
            <person name="Xiao L."/>
            <person name="Anderson O.D."/>
            <person name="Ouyang S."/>
            <person name="Liang Y."/>
            <person name="Zimin A.V."/>
            <person name="Pertea G."/>
            <person name="Qi P."/>
            <person name="Bennetzen J.L."/>
            <person name="Dai X."/>
            <person name="Dawson M.W."/>
            <person name="Muller H.G."/>
            <person name="Kugler K."/>
            <person name="Rivarola-Duarte L."/>
            <person name="Spannagl M."/>
            <person name="Mayer K.F.X."/>
            <person name="Lu F.H."/>
            <person name="Bevan M.W."/>
            <person name="Leroy P."/>
            <person name="Li P."/>
            <person name="You F.M."/>
            <person name="Sun Q."/>
            <person name="Liu Z."/>
            <person name="Lyons E."/>
            <person name="Wicker T."/>
            <person name="Salzberg S.L."/>
            <person name="Devos K.M."/>
            <person name="Dvorak J."/>
        </authorList>
    </citation>
    <scope>NUCLEOTIDE SEQUENCE [LARGE SCALE GENOMIC DNA]</scope>
    <source>
        <strain evidence="5">cv. AL8/78</strain>
    </source>
</reference>
<feature type="domain" description="ABC transmembrane type-1" evidence="4">
    <location>
        <begin position="2"/>
        <end position="61"/>
    </location>
</feature>
<dbReference type="Gramene" id="AET7Gv20756400.18">
    <property type="protein sequence ID" value="AET7Gv20756400.18"/>
    <property type="gene ID" value="AET7Gv20756400"/>
</dbReference>
<evidence type="ECO:0000256" key="2">
    <source>
        <dbReference type="ARBA" id="ARBA00022989"/>
    </source>
</evidence>
<dbReference type="EnsemblPlants" id="AET7Gv20756400.14">
    <property type="protein sequence ID" value="AET7Gv20756400.14"/>
    <property type="gene ID" value="AET7Gv20756400"/>
</dbReference>
<evidence type="ECO:0000313" key="6">
    <source>
        <dbReference type="Proteomes" id="UP000015105"/>
    </source>
</evidence>
<reference evidence="6" key="2">
    <citation type="journal article" date="2017" name="Nat. Plants">
        <title>The Aegilops tauschii genome reveals multiple impacts of transposons.</title>
        <authorList>
            <person name="Zhao G."/>
            <person name="Zou C."/>
            <person name="Li K."/>
            <person name="Wang K."/>
            <person name="Li T."/>
            <person name="Gao L."/>
            <person name="Zhang X."/>
            <person name="Wang H."/>
            <person name="Yang Z."/>
            <person name="Liu X."/>
            <person name="Jiang W."/>
            <person name="Mao L."/>
            <person name="Kong X."/>
            <person name="Jiao Y."/>
            <person name="Jia J."/>
        </authorList>
    </citation>
    <scope>NUCLEOTIDE SEQUENCE [LARGE SCALE GENOMIC DNA]</scope>
    <source>
        <strain evidence="6">cv. AL8/78</strain>
    </source>
</reference>
<dbReference type="GO" id="GO:0016020">
    <property type="term" value="C:membrane"/>
    <property type="evidence" value="ECO:0007669"/>
    <property type="project" value="InterPro"/>
</dbReference>
<dbReference type="AlphaFoldDB" id="A0A453RY31"/>
<dbReference type="EnsemblPlants" id="AET7Gv20756400.3">
    <property type="protein sequence ID" value="AET7Gv20756400.3"/>
    <property type="gene ID" value="AET7Gv20756400"/>
</dbReference>
<dbReference type="InterPro" id="IPR036640">
    <property type="entry name" value="ABC1_TM_sf"/>
</dbReference>
<dbReference type="Gramene" id="AET7Gv20756400.3">
    <property type="protein sequence ID" value="AET7Gv20756400.3"/>
    <property type="gene ID" value="AET7Gv20756400"/>
</dbReference>
<dbReference type="InterPro" id="IPR011527">
    <property type="entry name" value="ABC1_TM_dom"/>
</dbReference>
<proteinExistence type="predicted"/>
<dbReference type="Gramene" id="AET7Gv20756400.14">
    <property type="protein sequence ID" value="AET7Gv20756400.14"/>
    <property type="gene ID" value="AET7Gv20756400"/>
</dbReference>
<organism evidence="5 6">
    <name type="scientific">Aegilops tauschii subsp. strangulata</name>
    <name type="common">Goatgrass</name>
    <dbReference type="NCBI Taxonomy" id="200361"/>
    <lineage>
        <taxon>Eukaryota</taxon>
        <taxon>Viridiplantae</taxon>
        <taxon>Streptophyta</taxon>
        <taxon>Embryophyta</taxon>
        <taxon>Tracheophyta</taxon>
        <taxon>Spermatophyta</taxon>
        <taxon>Magnoliopsida</taxon>
        <taxon>Liliopsida</taxon>
        <taxon>Poales</taxon>
        <taxon>Poaceae</taxon>
        <taxon>BOP clade</taxon>
        <taxon>Pooideae</taxon>
        <taxon>Triticodae</taxon>
        <taxon>Triticeae</taxon>
        <taxon>Triticinae</taxon>
        <taxon>Aegilops</taxon>
    </lineage>
</organism>
<accession>A0A453RY31</accession>
<dbReference type="Pfam" id="PF00664">
    <property type="entry name" value="ABC_membrane"/>
    <property type="match status" value="1"/>
</dbReference>
<dbReference type="EnsemblPlants" id="AET7Gv20756400.18">
    <property type="protein sequence ID" value="AET7Gv20756400.18"/>
    <property type="gene ID" value="AET7Gv20756400"/>
</dbReference>
<keyword evidence="1" id="KW-0812">Transmembrane</keyword>
<evidence type="ECO:0000259" key="4">
    <source>
        <dbReference type="Pfam" id="PF00664"/>
    </source>
</evidence>
<dbReference type="Gramene" id="AET7Gv20756400.11">
    <property type="protein sequence ID" value="AET7Gv20756400.11"/>
    <property type="gene ID" value="AET7Gv20756400"/>
</dbReference>
<dbReference type="Gene3D" id="1.20.1560.10">
    <property type="entry name" value="ABC transporter type 1, transmembrane domain"/>
    <property type="match status" value="1"/>
</dbReference>
<reference evidence="6" key="1">
    <citation type="journal article" date="2014" name="Science">
        <title>Ancient hybridizations among the ancestral genomes of bread wheat.</title>
        <authorList>
            <consortium name="International Wheat Genome Sequencing Consortium,"/>
            <person name="Marcussen T."/>
            <person name="Sandve S.R."/>
            <person name="Heier L."/>
            <person name="Spannagl M."/>
            <person name="Pfeifer M."/>
            <person name="Jakobsen K.S."/>
            <person name="Wulff B.B."/>
            <person name="Steuernagel B."/>
            <person name="Mayer K.F."/>
            <person name="Olsen O.A."/>
        </authorList>
    </citation>
    <scope>NUCLEOTIDE SEQUENCE [LARGE SCALE GENOMIC DNA]</scope>
    <source>
        <strain evidence="6">cv. AL8/78</strain>
    </source>
</reference>
<dbReference type="GO" id="GO:0005524">
    <property type="term" value="F:ATP binding"/>
    <property type="evidence" value="ECO:0007669"/>
    <property type="project" value="InterPro"/>
</dbReference>
<protein>
    <recommendedName>
        <fullName evidence="4">ABC transmembrane type-1 domain-containing protein</fullName>
    </recommendedName>
</protein>
<evidence type="ECO:0000313" key="5">
    <source>
        <dbReference type="EnsemblPlants" id="AET7Gv20756400.1"/>
    </source>
</evidence>
<sequence length="141" mass="15431">MYTSQRQMTRMQMAYLTSLLSQDIGAFDTDLTTATIMAGATNHMSTIKEAIGEKVLHVSASEALKCLFMITNRNHALLFFPSDGSLYVQLLHILSCCHYCLCVLLGGGYDGILGSSDAPRGWSNICENDGWHVGDKDSFGL</sequence>
<dbReference type="Gramene" id="AET7Gv20756400.1">
    <property type="protein sequence ID" value="AET7Gv20756400.1"/>
    <property type="gene ID" value="AET7Gv20756400"/>
</dbReference>
<evidence type="ECO:0000256" key="1">
    <source>
        <dbReference type="ARBA" id="ARBA00022692"/>
    </source>
</evidence>
<dbReference type="Proteomes" id="UP000015105">
    <property type="component" value="Chromosome 7D"/>
</dbReference>
<evidence type="ECO:0000256" key="3">
    <source>
        <dbReference type="ARBA" id="ARBA00023136"/>
    </source>
</evidence>
<keyword evidence="2" id="KW-1133">Transmembrane helix</keyword>
<dbReference type="GO" id="GO:0140359">
    <property type="term" value="F:ABC-type transporter activity"/>
    <property type="evidence" value="ECO:0007669"/>
    <property type="project" value="InterPro"/>
</dbReference>